<keyword evidence="2" id="KW-1185">Reference proteome</keyword>
<evidence type="ECO:0000313" key="1">
    <source>
        <dbReference type="EMBL" id="GIF91102.1"/>
    </source>
</evidence>
<dbReference type="AlphaFoldDB" id="A0A8J3K282"/>
<proteinExistence type="predicted"/>
<protein>
    <submittedName>
        <fullName evidence="1">Uncharacterized protein</fullName>
    </submittedName>
</protein>
<accession>A0A8J3K282</accession>
<name>A0A8J3K282_9ACTN</name>
<organism evidence="1 2">
    <name type="scientific">Catellatospora chokoriensis</name>
    <dbReference type="NCBI Taxonomy" id="310353"/>
    <lineage>
        <taxon>Bacteria</taxon>
        <taxon>Bacillati</taxon>
        <taxon>Actinomycetota</taxon>
        <taxon>Actinomycetes</taxon>
        <taxon>Micromonosporales</taxon>
        <taxon>Micromonosporaceae</taxon>
        <taxon>Catellatospora</taxon>
    </lineage>
</organism>
<gene>
    <name evidence="1" type="ORF">Cch02nite_45460</name>
</gene>
<evidence type="ECO:0000313" key="2">
    <source>
        <dbReference type="Proteomes" id="UP000619293"/>
    </source>
</evidence>
<comment type="caution">
    <text evidence="1">The sequence shown here is derived from an EMBL/GenBank/DDBJ whole genome shotgun (WGS) entry which is preliminary data.</text>
</comment>
<reference evidence="1 2" key="1">
    <citation type="submission" date="2021-01" db="EMBL/GenBank/DDBJ databases">
        <title>Whole genome shotgun sequence of Catellatospora chokoriensis NBRC 107358.</title>
        <authorList>
            <person name="Komaki H."/>
            <person name="Tamura T."/>
        </authorList>
    </citation>
    <scope>NUCLEOTIDE SEQUENCE [LARGE SCALE GENOMIC DNA]</scope>
    <source>
        <strain evidence="1 2">NBRC 107358</strain>
    </source>
</reference>
<dbReference type="Proteomes" id="UP000619293">
    <property type="component" value="Unassembled WGS sequence"/>
</dbReference>
<sequence>MVRVEVRSRIPGGERLPDVLVQLAQEQTTVRELIRAAVAEQVRAWQADRMRCRALLDRQYLTDDDIRAQAATGVVRLPDRQLAEPDVDAEVGRAWRAFERGAFALFVGGRQVDLLDEEIVLRLGEPVVFVRLTALVGG</sequence>
<dbReference type="EMBL" id="BONG01000028">
    <property type="protein sequence ID" value="GIF91102.1"/>
    <property type="molecule type" value="Genomic_DNA"/>
</dbReference>